<keyword evidence="2" id="KW-1003">Cell membrane</keyword>
<dbReference type="Proteomes" id="UP000234857">
    <property type="component" value="Unassembled WGS sequence"/>
</dbReference>
<dbReference type="InterPro" id="IPR037185">
    <property type="entry name" value="EmrE-like"/>
</dbReference>
<keyword evidence="4 6" id="KW-1133">Transmembrane helix</keyword>
<feature type="transmembrane region" description="Helical" evidence="6">
    <location>
        <begin position="185"/>
        <end position="205"/>
    </location>
</feature>
<dbReference type="SUPFAM" id="SSF103481">
    <property type="entry name" value="Multidrug resistance efflux transporter EmrE"/>
    <property type="match status" value="2"/>
</dbReference>
<evidence type="ECO:0000256" key="3">
    <source>
        <dbReference type="ARBA" id="ARBA00022692"/>
    </source>
</evidence>
<accession>A0A2N5ZG00</accession>
<comment type="subcellular location">
    <subcellularLocation>
        <location evidence="1">Cell membrane</location>
        <topology evidence="1">Multi-pass membrane protein</topology>
    </subcellularLocation>
</comment>
<proteinExistence type="predicted"/>
<keyword evidence="5 6" id="KW-0472">Membrane</keyword>
<feature type="transmembrane region" description="Helical" evidence="6">
    <location>
        <begin position="93"/>
        <end position="119"/>
    </location>
</feature>
<organism evidence="8 9">
    <name type="scientific">Muiribacterium halophilum</name>
    <dbReference type="NCBI Taxonomy" id="2053465"/>
    <lineage>
        <taxon>Bacteria</taxon>
        <taxon>Candidatus Muiribacteriota</taxon>
        <taxon>Candidatus Muiribacteriia</taxon>
        <taxon>Candidatus Muiribacteriales</taxon>
        <taxon>Candidatus Muiribacteriaceae</taxon>
        <taxon>Candidatus Muiribacterium</taxon>
    </lineage>
</organism>
<keyword evidence="3 6" id="KW-0812">Transmembrane</keyword>
<evidence type="ECO:0000313" key="8">
    <source>
        <dbReference type="EMBL" id="PLX17640.1"/>
    </source>
</evidence>
<feature type="transmembrane region" description="Helical" evidence="6">
    <location>
        <begin position="131"/>
        <end position="149"/>
    </location>
</feature>
<evidence type="ECO:0000256" key="1">
    <source>
        <dbReference type="ARBA" id="ARBA00004651"/>
    </source>
</evidence>
<sequence length="307" mass="35470">MKRFELVGVYILNLLAMSFWGISFVWIKIVYEFYNPFTILFFRMVISACILFLISSTLMKEKKRLERRHIPMLMALAFCEPFMYFIGESLGLLYISSTVASLIVSTIPIFMVFASFIFFKERIDKRQTTGLALAIIGILALVFDTSMNLRYEPKGILLMFLAVISAIGFNILGTKLVKTYRPITLIKYQNVFGAIYFFPLFLIYSGKELFTRIPPSNIILCIFNLSLFSSALSYLFYLIAIEKIGINKANIFTYTIPLFTAIFAYFLIGEEFDITKSFGMIFIVSGIFISQYKGKFKRIRFLFRRGS</sequence>
<dbReference type="EMBL" id="PKTG01000083">
    <property type="protein sequence ID" value="PLX17640.1"/>
    <property type="molecule type" value="Genomic_DNA"/>
</dbReference>
<feature type="transmembrane region" description="Helical" evidence="6">
    <location>
        <begin position="37"/>
        <end position="58"/>
    </location>
</feature>
<comment type="caution">
    <text evidence="8">The sequence shown here is derived from an EMBL/GenBank/DDBJ whole genome shotgun (WGS) entry which is preliminary data.</text>
</comment>
<dbReference type="InterPro" id="IPR050638">
    <property type="entry name" value="AA-Vitamin_Transporters"/>
</dbReference>
<dbReference type="AlphaFoldDB" id="A0A2N5ZG00"/>
<name>A0A2N5ZG00_MUIH1</name>
<feature type="transmembrane region" description="Helical" evidence="6">
    <location>
        <begin position="274"/>
        <end position="292"/>
    </location>
</feature>
<dbReference type="InterPro" id="IPR000620">
    <property type="entry name" value="EamA_dom"/>
</dbReference>
<evidence type="ECO:0000256" key="2">
    <source>
        <dbReference type="ARBA" id="ARBA00022475"/>
    </source>
</evidence>
<dbReference type="PANTHER" id="PTHR32322:SF18">
    <property type="entry name" value="S-ADENOSYLMETHIONINE_S-ADENOSYLHOMOCYSTEINE TRANSPORTER"/>
    <property type="match status" value="1"/>
</dbReference>
<protein>
    <recommendedName>
        <fullName evidence="7">EamA domain-containing protein</fullName>
    </recommendedName>
</protein>
<evidence type="ECO:0000256" key="5">
    <source>
        <dbReference type="ARBA" id="ARBA00023136"/>
    </source>
</evidence>
<dbReference type="GO" id="GO:0005886">
    <property type="term" value="C:plasma membrane"/>
    <property type="evidence" value="ECO:0007669"/>
    <property type="project" value="UniProtKB-SubCell"/>
</dbReference>
<feature type="transmembrane region" description="Helical" evidence="6">
    <location>
        <begin position="251"/>
        <end position="268"/>
    </location>
</feature>
<feature type="transmembrane region" description="Helical" evidence="6">
    <location>
        <begin position="7"/>
        <end position="31"/>
    </location>
</feature>
<feature type="transmembrane region" description="Helical" evidence="6">
    <location>
        <begin position="217"/>
        <end position="239"/>
    </location>
</feature>
<dbReference type="PANTHER" id="PTHR32322">
    <property type="entry name" value="INNER MEMBRANE TRANSPORTER"/>
    <property type="match status" value="1"/>
</dbReference>
<evidence type="ECO:0000313" key="9">
    <source>
        <dbReference type="Proteomes" id="UP000234857"/>
    </source>
</evidence>
<feature type="transmembrane region" description="Helical" evidence="6">
    <location>
        <begin position="70"/>
        <end position="87"/>
    </location>
</feature>
<evidence type="ECO:0000256" key="6">
    <source>
        <dbReference type="SAM" id="Phobius"/>
    </source>
</evidence>
<feature type="transmembrane region" description="Helical" evidence="6">
    <location>
        <begin position="155"/>
        <end position="173"/>
    </location>
</feature>
<gene>
    <name evidence="8" type="ORF">C0601_06320</name>
</gene>
<feature type="domain" description="EamA" evidence="7">
    <location>
        <begin position="10"/>
        <end position="142"/>
    </location>
</feature>
<reference evidence="8 9" key="1">
    <citation type="submission" date="2017-11" db="EMBL/GenBank/DDBJ databases">
        <title>Genome-resolved metagenomics identifies genetic mobility, metabolic interactions, and unexpected diversity in perchlorate-reducing communities.</title>
        <authorList>
            <person name="Barnum T.P."/>
            <person name="Figueroa I.A."/>
            <person name="Carlstrom C.I."/>
            <person name="Lucas L.N."/>
            <person name="Engelbrektson A.L."/>
            <person name="Coates J.D."/>
        </authorList>
    </citation>
    <scope>NUCLEOTIDE SEQUENCE [LARGE SCALE GENOMIC DNA]</scope>
    <source>
        <strain evidence="8">BM706</strain>
    </source>
</reference>
<dbReference type="Pfam" id="PF00892">
    <property type="entry name" value="EamA"/>
    <property type="match status" value="2"/>
</dbReference>
<dbReference type="Gene3D" id="1.10.3730.20">
    <property type="match status" value="2"/>
</dbReference>
<evidence type="ECO:0000259" key="7">
    <source>
        <dbReference type="Pfam" id="PF00892"/>
    </source>
</evidence>
<feature type="domain" description="EamA" evidence="7">
    <location>
        <begin position="154"/>
        <end position="289"/>
    </location>
</feature>
<evidence type="ECO:0000256" key="4">
    <source>
        <dbReference type="ARBA" id="ARBA00022989"/>
    </source>
</evidence>